<proteinExistence type="predicted"/>
<feature type="transmembrane region" description="Helical" evidence="1">
    <location>
        <begin position="128"/>
        <end position="147"/>
    </location>
</feature>
<gene>
    <name evidence="2" type="ordered locus">Ndas_3841</name>
</gene>
<evidence type="ECO:0000256" key="1">
    <source>
        <dbReference type="SAM" id="Phobius"/>
    </source>
</evidence>
<keyword evidence="1" id="KW-0472">Membrane</keyword>
<dbReference type="OrthoDB" id="3425023at2"/>
<keyword evidence="3" id="KW-1185">Reference proteome</keyword>
<sequence>MELTLSGGYNVILTSDMIRSIRLAAPPPGRPDVWCPDVRKPGESAPLIAQGLAERDAHGVLVLTERGVQARSVLMPLAGLLGEPGREGRPTLDPSLPEERARRLRLALDAVRGRRFPRGTGGGERNRAFARVAYALFWALAVCWMVLDLPLGAEITLLAASALAVAGAALARTRHQRAERERDPVRIVQSAEGEFVSPGALDEESRALLKRAQRAVDAVLGSPLHERGLLLDTVRNRVVLADVEWSLARSLLHQTRVRERISRTPTPGERSREAAARAAAVLAAETAEVTARIAVLEDYADRVRAAELDDQDRRSARELDAIAAEAAEAGAVHEQSAETLDSLVRAQELALRVAALADDQD</sequence>
<dbReference type="HOGENOM" id="CLU_766894_0_0_11"/>
<dbReference type="Proteomes" id="UP000002219">
    <property type="component" value="Chromosome 1"/>
</dbReference>
<evidence type="ECO:0000313" key="2">
    <source>
        <dbReference type="EMBL" id="ADH69238.1"/>
    </source>
</evidence>
<keyword evidence="1" id="KW-0812">Transmembrane</keyword>
<dbReference type="RefSeq" id="WP_013154845.1">
    <property type="nucleotide sequence ID" value="NC_014210.1"/>
</dbReference>
<organism evidence="2 3">
    <name type="scientific">Nocardiopsis dassonvillei (strain ATCC 23218 / DSM 43111 / CIP 107115 / JCM 7437 / KCTC 9190 / NBRC 14626 / NCTC 10488 / NRRL B-5397 / IMRU 509)</name>
    <name type="common">Actinomadura dassonvillei</name>
    <dbReference type="NCBI Taxonomy" id="446468"/>
    <lineage>
        <taxon>Bacteria</taxon>
        <taxon>Bacillati</taxon>
        <taxon>Actinomycetota</taxon>
        <taxon>Actinomycetes</taxon>
        <taxon>Streptosporangiales</taxon>
        <taxon>Nocardiopsidaceae</taxon>
        <taxon>Nocardiopsis</taxon>
    </lineage>
</organism>
<dbReference type="EMBL" id="CP002040">
    <property type="protein sequence ID" value="ADH69238.1"/>
    <property type="molecule type" value="Genomic_DNA"/>
</dbReference>
<protein>
    <submittedName>
        <fullName evidence="2">Uncharacterized protein</fullName>
    </submittedName>
</protein>
<accession>D7B5Z5</accession>
<dbReference type="GeneID" id="91486390"/>
<dbReference type="KEGG" id="nda:Ndas_3841"/>
<keyword evidence="1" id="KW-1133">Transmembrane helix</keyword>
<reference evidence="2 3" key="1">
    <citation type="journal article" date="2010" name="Stand. Genomic Sci.">
        <title>Complete genome sequence of Nocardiopsis dassonvillei type strain (IMRU 509).</title>
        <authorList>
            <person name="Sun H."/>
            <person name="Lapidus A."/>
            <person name="Nolan M."/>
            <person name="Lucas S."/>
            <person name="Del Rio T.G."/>
            <person name="Tice H."/>
            <person name="Cheng J.F."/>
            <person name="Tapia R."/>
            <person name="Han C."/>
            <person name="Goodwin L."/>
            <person name="Pitluck S."/>
            <person name="Pagani I."/>
            <person name="Ivanova N."/>
            <person name="Mavromatis K."/>
            <person name="Mikhailova N."/>
            <person name="Pati A."/>
            <person name="Chen A."/>
            <person name="Palaniappan K."/>
            <person name="Land M."/>
            <person name="Hauser L."/>
            <person name="Chang Y.J."/>
            <person name="Jeffries C.D."/>
            <person name="Djao O.D."/>
            <person name="Rohde M."/>
            <person name="Sikorski J."/>
            <person name="Goker M."/>
            <person name="Woyke T."/>
            <person name="Bristow J."/>
            <person name="Eisen J.A."/>
            <person name="Markowitz V."/>
            <person name="Hugenholtz P."/>
            <person name="Kyrpides N.C."/>
            <person name="Klenk H.P."/>
        </authorList>
    </citation>
    <scope>NUCLEOTIDE SEQUENCE [LARGE SCALE GENOMIC DNA]</scope>
    <source>
        <strain evidence="3">ATCC 23218 / DSM 43111 / CIP 107115 / JCM 7437 / KCTC 9190 / NBRC 14626 / NCTC 10488 / NRRL B-5397 / IMRU 509</strain>
    </source>
</reference>
<evidence type="ECO:0000313" key="3">
    <source>
        <dbReference type="Proteomes" id="UP000002219"/>
    </source>
</evidence>
<dbReference type="STRING" id="446468.Ndas_3841"/>
<feature type="transmembrane region" description="Helical" evidence="1">
    <location>
        <begin position="153"/>
        <end position="171"/>
    </location>
</feature>
<name>D7B5Z5_NOCDD</name>
<dbReference type="AlphaFoldDB" id="D7B5Z5"/>